<organism evidence="2 3">
    <name type="scientific">Nocardioides euryhalodurans</name>
    <dbReference type="NCBI Taxonomy" id="2518370"/>
    <lineage>
        <taxon>Bacteria</taxon>
        <taxon>Bacillati</taxon>
        <taxon>Actinomycetota</taxon>
        <taxon>Actinomycetes</taxon>
        <taxon>Propionibacteriales</taxon>
        <taxon>Nocardioidaceae</taxon>
        <taxon>Nocardioides</taxon>
    </lineage>
</organism>
<dbReference type="GO" id="GO:0071949">
    <property type="term" value="F:FAD binding"/>
    <property type="evidence" value="ECO:0007669"/>
    <property type="project" value="InterPro"/>
</dbReference>
<reference evidence="2 3" key="1">
    <citation type="submission" date="2019-03" db="EMBL/GenBank/DDBJ databases">
        <title>Three New Species of Nocardioides, Nocardioides euryhalodurans sp. nov., Nocardioides seonyuensis sp. nov. and Nocardioides eburneoflavus sp. nov., Iolated from Soil.</title>
        <authorList>
            <person name="Roh S.G."/>
            <person name="Lee C."/>
            <person name="Kim M.-K."/>
            <person name="Kim S.B."/>
        </authorList>
    </citation>
    <scope>NUCLEOTIDE SEQUENCE [LARGE SCALE GENOMIC DNA]</scope>
    <source>
        <strain evidence="2 3">MMS17-SY117</strain>
    </source>
</reference>
<evidence type="ECO:0000259" key="1">
    <source>
        <dbReference type="Pfam" id="PF01494"/>
    </source>
</evidence>
<dbReference type="InterPro" id="IPR050407">
    <property type="entry name" value="Geranylgeranyl_reductase"/>
</dbReference>
<gene>
    <name evidence="2" type="ORF">EXE57_17430</name>
</gene>
<protein>
    <submittedName>
        <fullName evidence="2">NAD(P)/FAD-dependent oxidoreductase</fullName>
    </submittedName>
</protein>
<dbReference type="RefSeq" id="WP_135079710.1">
    <property type="nucleotide sequence ID" value="NZ_CP038267.1"/>
</dbReference>
<dbReference type="PANTHER" id="PTHR42685">
    <property type="entry name" value="GERANYLGERANYL DIPHOSPHATE REDUCTASE"/>
    <property type="match status" value="1"/>
</dbReference>
<proteinExistence type="predicted"/>
<keyword evidence="3" id="KW-1185">Reference proteome</keyword>
<dbReference type="InterPro" id="IPR036188">
    <property type="entry name" value="FAD/NAD-bd_sf"/>
</dbReference>
<dbReference type="Gene3D" id="3.50.50.60">
    <property type="entry name" value="FAD/NAD(P)-binding domain"/>
    <property type="match status" value="1"/>
</dbReference>
<dbReference type="SUPFAM" id="SSF51905">
    <property type="entry name" value="FAD/NAD(P)-binding domain"/>
    <property type="match status" value="1"/>
</dbReference>
<dbReference type="InterPro" id="IPR002938">
    <property type="entry name" value="FAD-bd"/>
</dbReference>
<dbReference type="PRINTS" id="PR00420">
    <property type="entry name" value="RNGMNOXGNASE"/>
</dbReference>
<dbReference type="OrthoDB" id="103324at2"/>
<dbReference type="PANTHER" id="PTHR42685:SF22">
    <property type="entry name" value="CONDITIONED MEDIUM FACTOR RECEPTOR 1"/>
    <property type="match status" value="1"/>
</dbReference>
<feature type="domain" description="FAD-binding" evidence="1">
    <location>
        <begin position="4"/>
        <end position="346"/>
    </location>
</feature>
<dbReference type="EMBL" id="CP038267">
    <property type="protein sequence ID" value="QBR93865.1"/>
    <property type="molecule type" value="Genomic_DNA"/>
</dbReference>
<name>A0A4P7GNS3_9ACTN</name>
<accession>A0A4P7GNS3</accession>
<dbReference type="Proteomes" id="UP000294894">
    <property type="component" value="Chromosome"/>
</dbReference>
<sequence length="406" mass="43395">MTRYDVVIVGGRVAGASTALLLARAGLRVAVLDRSGHGTDTLSTHGLMRAGVLQLSRWGMLQPLIDAGTPPVHRTTFHYDDGESVQVSIRHAFGVGALYAPRRHLLDRVLVDAAAEAGADVLHQTSATGLLRDGTGRVTGVRARDRHGASLVLPATFSVGADGIRSWFAREVGAPVVRQGRSASAVLYRYVADLPADGYEWAYLDGAAAGLIPTNDGQTCVFVGTTPARMRTLRRNGPESAMTALVEGSPGGRPLADRLRRARPVGRMHGWGGTPGFVRHSHGRGWALVGDAGYFKDPITTHGMTDALRDAELLATAVLATVGGATAETTALRRYQDTRDRLSRALFSVTEQVAAYDWDGDRVRTLLRQVSSAMSDEVDHLDALPADRWMAPGPSKTPADRAVVTR</sequence>
<dbReference type="KEGG" id="noy:EXE57_17430"/>
<dbReference type="AlphaFoldDB" id="A0A4P7GNS3"/>
<evidence type="ECO:0000313" key="3">
    <source>
        <dbReference type="Proteomes" id="UP000294894"/>
    </source>
</evidence>
<dbReference type="Pfam" id="PF01494">
    <property type="entry name" value="FAD_binding_3"/>
    <property type="match status" value="1"/>
</dbReference>
<evidence type="ECO:0000313" key="2">
    <source>
        <dbReference type="EMBL" id="QBR93865.1"/>
    </source>
</evidence>